<organism evidence="2 3">
    <name type="scientific">Terrabacter lapilli</name>
    <dbReference type="NCBI Taxonomy" id="436231"/>
    <lineage>
        <taxon>Bacteria</taxon>
        <taxon>Bacillati</taxon>
        <taxon>Actinomycetota</taxon>
        <taxon>Actinomycetes</taxon>
        <taxon>Micrococcales</taxon>
        <taxon>Intrasporangiaceae</taxon>
        <taxon>Terrabacter</taxon>
    </lineage>
</organism>
<reference evidence="3" key="1">
    <citation type="journal article" date="2019" name="Int. J. Syst. Evol. Microbiol.">
        <title>The Global Catalogue of Microorganisms (GCM) 10K type strain sequencing project: providing services to taxonomists for standard genome sequencing and annotation.</title>
        <authorList>
            <consortium name="The Broad Institute Genomics Platform"/>
            <consortium name="The Broad Institute Genome Sequencing Center for Infectious Disease"/>
            <person name="Wu L."/>
            <person name="Ma J."/>
        </authorList>
    </citation>
    <scope>NUCLEOTIDE SEQUENCE [LARGE SCALE GENOMIC DNA]</scope>
    <source>
        <strain evidence="3">JCM 15628</strain>
    </source>
</reference>
<dbReference type="InterPro" id="IPR005297">
    <property type="entry name" value="Lipoprotein_repeat"/>
</dbReference>
<comment type="caution">
    <text evidence="2">The sequence shown here is derived from an EMBL/GenBank/DDBJ whole genome shotgun (WGS) entry which is preliminary data.</text>
</comment>
<dbReference type="PANTHER" id="PTHR39335">
    <property type="entry name" value="BLL4220 PROTEIN"/>
    <property type="match status" value="1"/>
</dbReference>
<feature type="region of interest" description="Disordered" evidence="1">
    <location>
        <begin position="154"/>
        <end position="190"/>
    </location>
</feature>
<evidence type="ECO:0000313" key="2">
    <source>
        <dbReference type="EMBL" id="GAA1973855.1"/>
    </source>
</evidence>
<evidence type="ECO:0008006" key="4">
    <source>
        <dbReference type="Google" id="ProtNLM"/>
    </source>
</evidence>
<dbReference type="RefSeq" id="WP_344059929.1">
    <property type="nucleotide sequence ID" value="NZ_BAAAPU010000004.1"/>
</dbReference>
<dbReference type="Proteomes" id="UP001500013">
    <property type="component" value="Unassembled WGS sequence"/>
</dbReference>
<evidence type="ECO:0000313" key="3">
    <source>
        <dbReference type="Proteomes" id="UP001500013"/>
    </source>
</evidence>
<proteinExistence type="predicted"/>
<dbReference type="EMBL" id="BAAAPU010000004">
    <property type="protein sequence ID" value="GAA1973855.1"/>
    <property type="molecule type" value="Genomic_DNA"/>
</dbReference>
<protein>
    <recommendedName>
        <fullName evidence="4">Lipoprotein with Yx(FWY)xxD motif</fullName>
    </recommendedName>
</protein>
<accession>A0ABP5D4T1</accession>
<feature type="compositionally biased region" description="Pro residues" evidence="1">
    <location>
        <begin position="154"/>
        <end position="167"/>
    </location>
</feature>
<dbReference type="PANTHER" id="PTHR39335:SF1">
    <property type="entry name" value="BLL4220 PROTEIN"/>
    <property type="match status" value="1"/>
</dbReference>
<feature type="region of interest" description="Disordered" evidence="1">
    <location>
        <begin position="123"/>
        <end position="142"/>
    </location>
</feature>
<name>A0ABP5D4T1_9MICO</name>
<keyword evidence="3" id="KW-1185">Reference proteome</keyword>
<feature type="compositionally biased region" description="Low complexity" evidence="1">
    <location>
        <begin position="123"/>
        <end position="135"/>
    </location>
</feature>
<evidence type="ECO:0000256" key="1">
    <source>
        <dbReference type="SAM" id="MobiDB-lite"/>
    </source>
</evidence>
<dbReference type="Pfam" id="PF03640">
    <property type="entry name" value="Lipoprotein_15"/>
    <property type="match status" value="2"/>
</dbReference>
<gene>
    <name evidence="2" type="ORF">GCM10009817_12520</name>
</gene>
<sequence>MAHPAQPVAIGERQTGVGLALTNPAGRTLYTYRLDKGAGSHCTGACAITWPPLMVAPHASLTSSVSLPHALGTIARPDGMQATYDGHPLYLFAGDKAPGETKGPAVMQLWFVATPVGRASMVTPGPAGTMTPPTGIRATAPPTVRPLRALIPPRMAPPRVPVVPNPIPQGGGGDHDSDNFGGPNDGDGNV</sequence>